<dbReference type="AlphaFoldDB" id="A4SG97"/>
<accession>A4SG97</accession>
<dbReference type="STRING" id="290318.Cvib_1495"/>
<dbReference type="PANTHER" id="PTHR43639:SF1">
    <property type="entry name" value="SHORT-CHAIN DEHYDROGENASE_REDUCTASE FAMILY PROTEIN"/>
    <property type="match status" value="1"/>
</dbReference>
<dbReference type="eggNOG" id="COG1028">
    <property type="taxonomic scope" value="Bacteria"/>
</dbReference>
<dbReference type="PANTHER" id="PTHR43639">
    <property type="entry name" value="OXIDOREDUCTASE, SHORT-CHAIN DEHYDROGENASE/REDUCTASE FAMILY (AFU_ORTHOLOGUE AFUA_5G02870)"/>
    <property type="match status" value="1"/>
</dbReference>
<evidence type="ECO:0000313" key="3">
    <source>
        <dbReference type="EMBL" id="ABP37506.1"/>
    </source>
</evidence>
<gene>
    <name evidence="3" type="ordered locus">Cvib_1495</name>
</gene>
<reference evidence="3" key="1">
    <citation type="submission" date="2007-03" db="EMBL/GenBank/DDBJ databases">
        <title>Complete sequence of Prosthecochloris vibrioformis DSM 265.</title>
        <authorList>
            <consortium name="US DOE Joint Genome Institute"/>
            <person name="Copeland A."/>
            <person name="Lucas S."/>
            <person name="Lapidus A."/>
            <person name="Barry K."/>
            <person name="Detter J.C."/>
            <person name="Glavina del Rio T."/>
            <person name="Hammon N."/>
            <person name="Israni S."/>
            <person name="Pitluck S."/>
            <person name="Schmutz J."/>
            <person name="Larimer F."/>
            <person name="Land M."/>
            <person name="Hauser L."/>
            <person name="Mikhailova N."/>
            <person name="Li T."/>
            <person name="Overmann J."/>
            <person name="Schuster S.C."/>
            <person name="Bryant D.A."/>
            <person name="Richardson P."/>
        </authorList>
    </citation>
    <scope>NUCLEOTIDE SEQUENCE [LARGE SCALE GENOMIC DNA]</scope>
    <source>
        <strain evidence="3">DSM 265</strain>
    </source>
</reference>
<dbReference type="Pfam" id="PF13561">
    <property type="entry name" value="adh_short_C2"/>
    <property type="match status" value="1"/>
</dbReference>
<keyword evidence="2" id="KW-0560">Oxidoreductase</keyword>
<dbReference type="CDD" id="cd05233">
    <property type="entry name" value="SDR_c"/>
    <property type="match status" value="1"/>
</dbReference>
<organism evidence="3">
    <name type="scientific">Chlorobium phaeovibrioides (strain DSM 265 / 1930)</name>
    <name type="common">Prosthecochloris vibrioformis (strain DSM 265)</name>
    <dbReference type="NCBI Taxonomy" id="290318"/>
    <lineage>
        <taxon>Bacteria</taxon>
        <taxon>Pseudomonadati</taxon>
        <taxon>Chlorobiota</taxon>
        <taxon>Chlorobiia</taxon>
        <taxon>Chlorobiales</taxon>
        <taxon>Chlorobiaceae</taxon>
        <taxon>Chlorobium/Pelodictyon group</taxon>
        <taxon>Chlorobium</taxon>
    </lineage>
</organism>
<dbReference type="Gene3D" id="3.40.50.720">
    <property type="entry name" value="NAD(P)-binding Rossmann-like Domain"/>
    <property type="match status" value="1"/>
</dbReference>
<protein>
    <submittedName>
        <fullName evidence="3">Short-chain dehydrogenase/reductase SDR</fullName>
    </submittedName>
</protein>
<sequence>MVEYLTYGIRNKTSANMNPPSATTGRKVCFMTGASGRLGSEMALAVAGKGYTVFFTWHNSHEHAREMLEKIQWISPESRMVRCNVSRPKEIQAAFQEFRKHFDRLDLLIASASNFYRTPLGEVTEEEWDSLVDTNLKGTFFTMQEGAAIMRLQPFVSRIITMADISADLVWENFAPYTVSKSGVVHLTKIFAKSCAPTILVNSIAPGTITLNPEKDMDSPDTMASSIPLKRIGEALDIVKTLHFLMESDYITGQVIRVDGGRMLQ</sequence>
<comment type="similarity">
    <text evidence="1">Belongs to the short-chain dehydrogenases/reductases (SDR) family.</text>
</comment>
<dbReference type="SUPFAM" id="SSF51735">
    <property type="entry name" value="NAD(P)-binding Rossmann-fold domains"/>
    <property type="match status" value="1"/>
</dbReference>
<dbReference type="GO" id="GO:0016491">
    <property type="term" value="F:oxidoreductase activity"/>
    <property type="evidence" value="ECO:0007669"/>
    <property type="project" value="UniProtKB-KW"/>
</dbReference>
<dbReference type="PROSITE" id="PS00061">
    <property type="entry name" value="ADH_SHORT"/>
    <property type="match status" value="1"/>
</dbReference>
<evidence type="ECO:0000256" key="1">
    <source>
        <dbReference type="ARBA" id="ARBA00006484"/>
    </source>
</evidence>
<dbReference type="HOGENOM" id="CLU_010194_1_1_10"/>
<dbReference type="InterPro" id="IPR002347">
    <property type="entry name" value="SDR_fam"/>
</dbReference>
<dbReference type="EMBL" id="CP000607">
    <property type="protein sequence ID" value="ABP37506.1"/>
    <property type="molecule type" value="Genomic_DNA"/>
</dbReference>
<proteinExistence type="inferred from homology"/>
<dbReference type="KEGG" id="pvi:Cvib_1495"/>
<dbReference type="InterPro" id="IPR020904">
    <property type="entry name" value="Sc_DH/Rdtase_CS"/>
</dbReference>
<dbReference type="InterPro" id="IPR036291">
    <property type="entry name" value="NAD(P)-bd_dom_sf"/>
</dbReference>
<dbReference type="PRINTS" id="PR00081">
    <property type="entry name" value="GDHRDH"/>
</dbReference>
<name>A4SG97_CHLPM</name>
<evidence type="ECO:0000256" key="2">
    <source>
        <dbReference type="ARBA" id="ARBA00023002"/>
    </source>
</evidence>